<reference evidence="2" key="1">
    <citation type="submission" date="2014-11" db="EMBL/GenBank/DDBJ databases">
        <authorList>
            <person name="Amaro Gonzalez C."/>
        </authorList>
    </citation>
    <scope>NUCLEOTIDE SEQUENCE</scope>
</reference>
<feature type="signal peptide" evidence="1">
    <location>
        <begin position="1"/>
        <end position="15"/>
    </location>
</feature>
<evidence type="ECO:0000256" key="1">
    <source>
        <dbReference type="SAM" id="SignalP"/>
    </source>
</evidence>
<organism evidence="2">
    <name type="scientific">Anguilla anguilla</name>
    <name type="common">European freshwater eel</name>
    <name type="synonym">Muraena anguilla</name>
    <dbReference type="NCBI Taxonomy" id="7936"/>
    <lineage>
        <taxon>Eukaryota</taxon>
        <taxon>Metazoa</taxon>
        <taxon>Chordata</taxon>
        <taxon>Craniata</taxon>
        <taxon>Vertebrata</taxon>
        <taxon>Euteleostomi</taxon>
        <taxon>Actinopterygii</taxon>
        <taxon>Neopterygii</taxon>
        <taxon>Teleostei</taxon>
        <taxon>Anguilliformes</taxon>
        <taxon>Anguillidae</taxon>
        <taxon>Anguilla</taxon>
    </lineage>
</organism>
<reference evidence="2" key="2">
    <citation type="journal article" date="2015" name="Fish Shellfish Immunol.">
        <title>Early steps in the European eel (Anguilla anguilla)-Vibrio vulnificus interaction in the gills: Role of the RtxA13 toxin.</title>
        <authorList>
            <person name="Callol A."/>
            <person name="Pajuelo D."/>
            <person name="Ebbesson L."/>
            <person name="Teles M."/>
            <person name="MacKenzie S."/>
            <person name="Amaro C."/>
        </authorList>
    </citation>
    <scope>NUCLEOTIDE SEQUENCE</scope>
</reference>
<name>A0A0E9VG17_ANGAN</name>
<sequence>MCVCVCVCVCVLACSEPFSPHMNGICLVMVQLLVL</sequence>
<dbReference type="AlphaFoldDB" id="A0A0E9VG17"/>
<feature type="chain" id="PRO_5012904240" evidence="1">
    <location>
        <begin position="16"/>
        <end position="35"/>
    </location>
</feature>
<keyword evidence="1" id="KW-0732">Signal</keyword>
<proteinExistence type="predicted"/>
<protein>
    <submittedName>
        <fullName evidence="2">Uncharacterized protein</fullName>
    </submittedName>
</protein>
<evidence type="ECO:0000313" key="2">
    <source>
        <dbReference type="EMBL" id="JAH77022.1"/>
    </source>
</evidence>
<dbReference type="EMBL" id="GBXM01031555">
    <property type="protein sequence ID" value="JAH77022.1"/>
    <property type="molecule type" value="Transcribed_RNA"/>
</dbReference>
<accession>A0A0E9VG17</accession>